<dbReference type="EMBL" id="QNXF01000002">
    <property type="protein sequence ID" value="TXL47436.1"/>
    <property type="molecule type" value="Genomic_DNA"/>
</dbReference>
<dbReference type="Proteomes" id="UP000451682">
    <property type="component" value="Unassembled WGS sequence"/>
</dbReference>
<evidence type="ECO:0000313" key="2">
    <source>
        <dbReference type="Proteomes" id="UP000451682"/>
    </source>
</evidence>
<comment type="caution">
    <text evidence="1">The sequence shown here is derived from an EMBL/GenBank/DDBJ whole genome shotgun (WGS) entry which is preliminary data.</text>
</comment>
<sequence>MPSNLWIDGHQTEIELTAVKTKKENCYHSRIRCSIKKLFE</sequence>
<accession>A0AAX2YSV3</accession>
<organism evidence="1 2">
    <name type="scientific">Staphylococcus aureus</name>
    <dbReference type="NCBI Taxonomy" id="1280"/>
    <lineage>
        <taxon>Bacteria</taxon>
        <taxon>Bacillati</taxon>
        <taxon>Bacillota</taxon>
        <taxon>Bacilli</taxon>
        <taxon>Bacillales</taxon>
        <taxon>Staphylococcaceae</taxon>
        <taxon>Staphylococcus</taxon>
    </lineage>
</organism>
<name>A0AAX2YSV3_STAAU</name>
<proteinExistence type="predicted"/>
<gene>
    <name evidence="1" type="ORF">DQU50_04535</name>
</gene>
<reference evidence="1 2" key="1">
    <citation type="submission" date="2018-06" db="EMBL/GenBank/DDBJ databases">
        <title>Whole genome sequencing to identify and define MRSA outbreaks.</title>
        <authorList>
            <person name="Sullivan M.J."/>
            <person name="Altman D.R."/>
            <person name="Chacko K."/>
            <person name="Ciferri B."/>
            <person name="Webster E."/>
            <person name="Deikus G."/>
            <person name="Lewis M."/>
            <person name="Khan Z."/>
            <person name="Beckford C."/>
            <person name="Rendo A."/>
            <person name="Samaroo F."/>
            <person name="Sebra R."/>
            <person name="Karam-Howlin R."/>
            <person name="Southwick K."/>
            <person name="Adams E."/>
            <person name="Ying L."/>
            <person name="Kornblum J."/>
            <person name="Factor S."/>
            <person name="Danesh Yazdi M."/>
            <person name="Dingle T."/>
            <person name="Hamula C."/>
            <person name="Bashir A."/>
            <person name="Schadt E."/>
            <person name="Kasarskis A."/>
            <person name="Patel G."/>
            <person name="Wallach F."/>
            <person name="Gibbs K."/>
            <person name="Van Bakel H."/>
        </authorList>
    </citation>
    <scope>NUCLEOTIDE SEQUENCE [LARGE SCALE GENOMIC DNA]</scope>
    <source>
        <strain evidence="2">pt013</strain>
    </source>
</reference>
<protein>
    <submittedName>
        <fullName evidence="1">Uncharacterized protein</fullName>
    </submittedName>
</protein>
<dbReference type="AlphaFoldDB" id="A0AAX2YSV3"/>
<evidence type="ECO:0000313" key="1">
    <source>
        <dbReference type="EMBL" id="TXL47436.1"/>
    </source>
</evidence>